<protein>
    <recommendedName>
        <fullName evidence="3 9">Mediator of RNA polymerase II transcription subunit 14</fullName>
    </recommendedName>
    <alternativeName>
        <fullName evidence="8 9">Mediator complex subunit 14</fullName>
    </alternativeName>
</protein>
<dbReference type="InterPro" id="IPR056879">
    <property type="entry name" value="RM3_Med14"/>
</dbReference>
<dbReference type="EMBL" id="CAXLJL010000123">
    <property type="protein sequence ID" value="CAL5132366.1"/>
    <property type="molecule type" value="Genomic_DNA"/>
</dbReference>
<feature type="domain" description="Mediator complex subunit MED14 N-terminal" evidence="11">
    <location>
        <begin position="19"/>
        <end position="207"/>
    </location>
</feature>
<gene>
    <name evidence="14" type="ORF">CDAUBV1_LOCUS5199</name>
</gene>
<feature type="region of interest" description="Disordered" evidence="10">
    <location>
        <begin position="1394"/>
        <end position="1423"/>
    </location>
</feature>
<evidence type="ECO:0000256" key="4">
    <source>
        <dbReference type="ARBA" id="ARBA00023015"/>
    </source>
</evidence>
<dbReference type="Pfam" id="PF25065">
    <property type="entry name" value="RM3_Med14"/>
    <property type="match status" value="1"/>
</dbReference>
<accession>A0AAV2T642</accession>
<keyword evidence="5 9" id="KW-0010">Activator</keyword>
<comment type="subunit">
    <text evidence="9">Component of the Mediator complex.</text>
</comment>
<keyword evidence="7 9" id="KW-0539">Nucleus</keyword>
<dbReference type="GO" id="GO:0006357">
    <property type="term" value="P:regulation of transcription by RNA polymerase II"/>
    <property type="evidence" value="ECO:0007669"/>
    <property type="project" value="InterPro"/>
</dbReference>
<feature type="compositionally biased region" description="Polar residues" evidence="10">
    <location>
        <begin position="1406"/>
        <end position="1423"/>
    </location>
</feature>
<keyword evidence="4 9" id="KW-0805">Transcription regulation</keyword>
<keyword evidence="6 9" id="KW-0804">Transcription</keyword>
<comment type="caution">
    <text evidence="14">The sequence shown here is derived from an EMBL/GenBank/DDBJ whole genome shotgun (WGS) entry which is preliminary data.</text>
</comment>
<dbReference type="PANTHER" id="PTHR12809">
    <property type="entry name" value="MEDIATOR COMPLEX SUBUNIT"/>
    <property type="match status" value="1"/>
</dbReference>
<evidence type="ECO:0000259" key="13">
    <source>
        <dbReference type="Pfam" id="PF25065"/>
    </source>
</evidence>
<evidence type="ECO:0000256" key="9">
    <source>
        <dbReference type="RuleBase" id="RU365082"/>
    </source>
</evidence>
<proteinExistence type="inferred from homology"/>
<evidence type="ECO:0000259" key="12">
    <source>
        <dbReference type="Pfam" id="PF22981"/>
    </source>
</evidence>
<dbReference type="Pfam" id="PF22981">
    <property type="entry name" value="RM2_Med14"/>
    <property type="match status" value="1"/>
</dbReference>
<evidence type="ECO:0000313" key="15">
    <source>
        <dbReference type="Proteomes" id="UP001497525"/>
    </source>
</evidence>
<dbReference type="InterPro" id="IPR055122">
    <property type="entry name" value="Med14_N"/>
</dbReference>
<evidence type="ECO:0000259" key="11">
    <source>
        <dbReference type="Pfam" id="PF08638"/>
    </source>
</evidence>
<dbReference type="InterPro" id="IPR055113">
    <property type="entry name" value="Med14_RM2"/>
</dbReference>
<dbReference type="InterPro" id="IPR013947">
    <property type="entry name" value="Mediator_Med14"/>
</dbReference>
<evidence type="ECO:0000256" key="3">
    <source>
        <dbReference type="ARBA" id="ARBA00019619"/>
    </source>
</evidence>
<dbReference type="Pfam" id="PF08638">
    <property type="entry name" value="Med14"/>
    <property type="match status" value="1"/>
</dbReference>
<comment type="subcellular location">
    <subcellularLocation>
        <location evidence="1 9">Nucleus</location>
    </subcellularLocation>
</comment>
<evidence type="ECO:0000256" key="10">
    <source>
        <dbReference type="SAM" id="MobiDB-lite"/>
    </source>
</evidence>
<dbReference type="GO" id="GO:0003712">
    <property type="term" value="F:transcription coregulator activity"/>
    <property type="evidence" value="ECO:0007669"/>
    <property type="project" value="UniProtKB-UniRule"/>
</dbReference>
<evidence type="ECO:0000256" key="1">
    <source>
        <dbReference type="ARBA" id="ARBA00004123"/>
    </source>
</evidence>
<dbReference type="GO" id="GO:0016592">
    <property type="term" value="C:mediator complex"/>
    <property type="evidence" value="ECO:0007669"/>
    <property type="project" value="UniProtKB-UniRule"/>
</dbReference>
<evidence type="ECO:0000256" key="7">
    <source>
        <dbReference type="ARBA" id="ARBA00023242"/>
    </source>
</evidence>
<dbReference type="PANTHER" id="PTHR12809:SF2">
    <property type="entry name" value="MEDIATOR OF RNA POLYMERASE II TRANSCRIPTION SUBUNIT 14"/>
    <property type="match status" value="1"/>
</dbReference>
<feature type="domain" description="Mediator of RNA polymerase II transcription subunit 14 RM2" evidence="12">
    <location>
        <begin position="291"/>
        <end position="375"/>
    </location>
</feature>
<evidence type="ECO:0000256" key="5">
    <source>
        <dbReference type="ARBA" id="ARBA00023159"/>
    </source>
</evidence>
<feature type="domain" description="Mediator of RNA polymerase II transcription subunit 14 RM3" evidence="13">
    <location>
        <begin position="379"/>
        <end position="453"/>
    </location>
</feature>
<comment type="similarity">
    <text evidence="2 9">Belongs to the Mediator complex subunit 14 family.</text>
</comment>
<evidence type="ECO:0000313" key="14">
    <source>
        <dbReference type="EMBL" id="CAL5132366.1"/>
    </source>
</evidence>
<reference evidence="14" key="1">
    <citation type="submission" date="2024-06" db="EMBL/GenBank/DDBJ databases">
        <authorList>
            <person name="Liu X."/>
            <person name="Lenzi L."/>
            <person name="Haldenby T S."/>
            <person name="Uol C."/>
        </authorList>
    </citation>
    <scope>NUCLEOTIDE SEQUENCE</scope>
</reference>
<evidence type="ECO:0000256" key="8">
    <source>
        <dbReference type="ARBA" id="ARBA00032007"/>
    </source>
</evidence>
<comment type="function">
    <text evidence="9">Component of the Mediator complex, a coactivator involved in the regulated transcription of nearly all RNA polymerase II-dependent genes. Mediator functions as a bridge to convey information from gene-specific regulatory proteins to the basal RNA polymerase II transcription machinery. Mediator is recruited to promoters by direct interactions with regulatory proteins and serves as a scaffold for the assembly of a functional preinitiation complex with RNA polymerase II and the general transcription factors.</text>
</comment>
<name>A0AAV2T642_CALDB</name>
<evidence type="ECO:0000256" key="6">
    <source>
        <dbReference type="ARBA" id="ARBA00023163"/>
    </source>
</evidence>
<dbReference type="Proteomes" id="UP001497525">
    <property type="component" value="Unassembled WGS sequence"/>
</dbReference>
<organism evidence="14 15">
    <name type="scientific">Calicophoron daubneyi</name>
    <name type="common">Rumen fluke</name>
    <name type="synonym">Paramphistomum daubneyi</name>
    <dbReference type="NCBI Taxonomy" id="300641"/>
    <lineage>
        <taxon>Eukaryota</taxon>
        <taxon>Metazoa</taxon>
        <taxon>Spiralia</taxon>
        <taxon>Lophotrochozoa</taxon>
        <taxon>Platyhelminthes</taxon>
        <taxon>Trematoda</taxon>
        <taxon>Digenea</taxon>
        <taxon>Plagiorchiida</taxon>
        <taxon>Pronocephalata</taxon>
        <taxon>Paramphistomoidea</taxon>
        <taxon>Paramphistomidae</taxon>
        <taxon>Calicophoron</taxon>
    </lineage>
</organism>
<dbReference type="GO" id="GO:0070847">
    <property type="term" value="C:core mediator complex"/>
    <property type="evidence" value="ECO:0007669"/>
    <property type="project" value="TreeGrafter"/>
</dbReference>
<evidence type="ECO:0000256" key="2">
    <source>
        <dbReference type="ARBA" id="ARBA00007813"/>
    </source>
</evidence>
<sequence>MSERSEIDQAIPRPRLGSVPLSLLIEYICQKVYTDLMRLVDLLPSKTDLEKKIEIASFFSRTRHLFIRLESLVKWSNSASKVDKCEKISNFLEEQSFFLINSANFLSRLVRETLVGARLPPFAVFLAIDVFTNKCYTRLPKSVKNCSSPNDPVSVREITQALLDLNRVIQNRLSLTRIPRQFKTMKIADGRVHFVVPHEFSVTLTLMSEAMDFPWRVLEIKFLIRDPFTSYQSLVHPLQIQFIQKQVQSRLLYRDFDKRPPLIHLYDMLHAFSMSLQLDMLHEQAHRVRAKKPVDQLIIEAYKPGQSLSISYWHALSRNQFQTFMGLDGKLQPTSYLLTIHVDPLDPQRPLCVSHSPELPATESHRIGAIIQGSTLSIERLLARTIIARAEQILQDLRQELMVLTPGPVHLADAPLCLYVPLLWPCHPQEYLNFRVDATHGTLCASCPLLTASETENILLGSSLTGHSESVGISEGFSRSSVCAALAQLEVAVNRPSARRVYPVSASGSALSSLNESTLLAAQSRSLRTLSHGEYRWRSAISQSLEHLRLCLGLVRLVQTAKAYRPFWQPTKRCLPIVLTPTQTALAKSSNSWPSALIRFQQSSRWPIVFVQIFPNNEYYVACEVIPAPLSVSYRYCLLVCAAVPDNTEVTTDSQGLLTVSQDVRSSPGVQSGGTSLFIRPTHFVPLDANAVWARNPSSSLPLLQSCIEKARLDVLKKRTARLSELLARSKNTQVNRLMQPSGGPPLTTGSKTSLDAVRVTVPTLPRLIGCLEENIMTTCLALQLSRAGIIHHGVQYDGAGCLSSIRIYSLPDNVPSWQPPGIVPLADYVHEIVLRPRFDPFTQRRNWQLDILFTGIMSHKPLALHEKADSQPSRLLRHQTAEWCVFRLEDFSTVVKNIVSEWDSLCCMHALSFHLVNNPGFHLPAGVRLHSYNLKSMSLVYGSSYLAEISTNPSLEFTLSLGFIPSLSTSPGEETSRISETVLDVDSNPHMIIRQHLEELLNTTKSVAALSKTLTYTLPFVRALEPLRDPTLSTYGLKSAIFSTVLRPVRGMVLIALSTYDLVLIYRACLCLHITLQSPHSRHSILNTAFGSTSTDTSAPPNQGTEQTVQLLDAYPHLVDQDRSRSDSFVTQTGGDQLLSSLSPLPAFQNFLNSLQEAFQMDIEAESWAGLTVAQLSQIVHPSRPPSKVTTREMKAQKLGLVPALRSNGSALESYLSSSLLFHAAIMAVHSLDVPLLPLQQKSTMSELTSSDDSTVNNIGGSRYAEFIRCGGFVAHWASSSLTTHVRLIPQRTGVEVATWKLTLRLSSLSPQNPSGANQMDRWSQDTLNTLEEFFDVRVCAPPYQPSAVTAFFRLLVLPPRALRGVARLLPLDLHPPPQAPVSFRLGLVGMGNTSRTPTPGRVSLPTNSPHGQGSVDSSGSQAPDFIPGLPGILVRPPRITLQLLVVRAHHYHQNVKFSGPLAQLISVGYDWDANRVTILAHSGSSASLQTAAGRGPTDSDTNLLQILRENDVEANANMMASNSGDSALVQLVMLINQTAASFAASGPSTASAQVNPVVP</sequence>